<name>A0A916JMG5_9FLAO</name>
<dbReference type="AlphaFoldDB" id="A0A916JMG5"/>
<sequence length="376" mass="40075">MTLSIKLPNVIRILSVVLVLFCSNLLFSQSTLFSENFESASEGELSGTTFNGWRQDTENSTNSDWAITNNCPISGSYSMTLHSYGNYCEYAWDDTGEEVAYYATTIDATAYNSVTLSFDWTCGGEVNYDYGRICYSTNGTTWTDFSNSGTYVNQGSTQSVTNLDISDVDGLTFYLGFRWINDSNTGSDPGWNIDNIVVKATANCSVTAGAISAGTDPICNGNSTTLTLSGYSGGTTFQWQSSSDDATWSNIGGATSPTYSASPSSDTYYRVAVTNGCTVYSGSYLLNVSNSTAGTASASTNSLCSGNSVTMSLSGYNGSIQWQSSSNGSSWSNIGGATSSTYVASPGSDFITGQELLMHHVVQPSQMLNLLRLTHV</sequence>
<dbReference type="Proteomes" id="UP000683507">
    <property type="component" value="Chromosome"/>
</dbReference>
<dbReference type="KEGG" id="ptan:CRYO30217_01424"/>
<proteinExistence type="predicted"/>
<evidence type="ECO:0000313" key="2">
    <source>
        <dbReference type="Proteomes" id="UP000683507"/>
    </source>
</evidence>
<dbReference type="EMBL" id="OU015584">
    <property type="protein sequence ID" value="CAG5080708.1"/>
    <property type="molecule type" value="Genomic_DNA"/>
</dbReference>
<evidence type="ECO:0000313" key="1">
    <source>
        <dbReference type="EMBL" id="CAG5080708.1"/>
    </source>
</evidence>
<evidence type="ECO:0008006" key="3">
    <source>
        <dbReference type="Google" id="ProtNLM"/>
    </source>
</evidence>
<keyword evidence="2" id="KW-1185">Reference proteome</keyword>
<organism evidence="1 2">
    <name type="scientific">Parvicella tangerina</name>
    <dbReference type="NCBI Taxonomy" id="2829795"/>
    <lineage>
        <taxon>Bacteria</taxon>
        <taxon>Pseudomonadati</taxon>
        <taxon>Bacteroidota</taxon>
        <taxon>Flavobacteriia</taxon>
        <taxon>Flavobacteriales</taxon>
        <taxon>Parvicellaceae</taxon>
        <taxon>Parvicella</taxon>
    </lineage>
</organism>
<reference evidence="1" key="1">
    <citation type="submission" date="2021-04" db="EMBL/GenBank/DDBJ databases">
        <authorList>
            <person name="Rodrigo-Torres L."/>
            <person name="Arahal R. D."/>
            <person name="Lucena T."/>
        </authorList>
    </citation>
    <scope>NUCLEOTIDE SEQUENCE</scope>
    <source>
        <strain evidence="1">AS29M-1</strain>
    </source>
</reference>
<dbReference type="Gene3D" id="2.60.40.2700">
    <property type="match status" value="1"/>
</dbReference>
<gene>
    <name evidence="1" type="ORF">CRYO30217_01424</name>
</gene>
<protein>
    <recommendedName>
        <fullName evidence="3">Ig-like domain-containing protein</fullName>
    </recommendedName>
</protein>
<accession>A0A916JMG5</accession>